<keyword evidence="2" id="KW-1185">Reference proteome</keyword>
<dbReference type="RefSeq" id="WP_147661894.1">
    <property type="nucleotide sequence ID" value="NZ_CP042905.2"/>
</dbReference>
<evidence type="ECO:0000313" key="1">
    <source>
        <dbReference type="EMBL" id="QEE14961.1"/>
    </source>
</evidence>
<dbReference type="EMBL" id="CP042905">
    <property type="protein sequence ID" value="QEE14961.1"/>
    <property type="molecule type" value="Genomic_DNA"/>
</dbReference>
<dbReference type="OrthoDB" id="148189at2157"/>
<dbReference type="AlphaFoldDB" id="A0A5B9D7I4"/>
<reference evidence="1 2" key="2">
    <citation type="journal article" date="2024" name="Int. J. Syst. Evol. Microbiol.">
        <title>Promethearchaeum syntrophicum gen. nov., sp. nov., an anaerobic, obligately syntrophic archaeon, the first isolate of the lineage 'Asgard' archaea, and proposal of the new archaeal phylum Promethearchaeota phyl. nov. and kingdom Promethearchaeati regn. nov.</title>
        <authorList>
            <person name="Imachi H."/>
            <person name="Nobu M.K."/>
            <person name="Kato S."/>
            <person name="Takaki Y."/>
            <person name="Miyazaki M."/>
            <person name="Miyata M."/>
            <person name="Ogawara M."/>
            <person name="Saito Y."/>
            <person name="Sakai S."/>
            <person name="Tahara Y.O."/>
            <person name="Takano Y."/>
            <person name="Tasumi E."/>
            <person name="Uematsu K."/>
            <person name="Yoshimura T."/>
            <person name="Itoh T."/>
            <person name="Ohkuma M."/>
            <person name="Takai K."/>
        </authorList>
    </citation>
    <scope>NUCLEOTIDE SEQUENCE [LARGE SCALE GENOMIC DNA]</scope>
    <source>
        <strain evidence="1 2">MK-D1</strain>
    </source>
</reference>
<sequence length="81" mass="9115">MIKQGYCIRCGESIPIDEMNPYCPLCGGQCSFSNRYSSSENSEMFCHLCGEATYISSTHPICSECENKIKSEKNGNKKKKF</sequence>
<name>A0A5B9D7I4_9ARCH</name>
<evidence type="ECO:0000313" key="2">
    <source>
        <dbReference type="Proteomes" id="UP000321408"/>
    </source>
</evidence>
<reference evidence="1 2" key="1">
    <citation type="journal article" date="2020" name="Nature">
        <title>Isolation of an archaeon at the prokaryote-eukaryote interface.</title>
        <authorList>
            <person name="Imachi H."/>
            <person name="Nobu M.K."/>
            <person name="Nakahara N."/>
            <person name="Morono Y."/>
            <person name="Ogawara M."/>
            <person name="Takaki Y."/>
            <person name="Takano Y."/>
            <person name="Uematsu K."/>
            <person name="Ikuta T."/>
            <person name="Ito M."/>
            <person name="Matsui Y."/>
            <person name="Miyazaki M."/>
            <person name="Murata K."/>
            <person name="Saito Y."/>
            <person name="Sakai S."/>
            <person name="Song C."/>
            <person name="Tasumi E."/>
            <person name="Yamanaka Y."/>
            <person name="Yamaguchi T."/>
            <person name="Kamagata Y."/>
            <person name="Tamaki H."/>
            <person name="Takai K."/>
        </authorList>
    </citation>
    <scope>NUCLEOTIDE SEQUENCE [LARGE SCALE GENOMIC DNA]</scope>
    <source>
        <strain evidence="1 2">MK-D1</strain>
    </source>
</reference>
<gene>
    <name evidence="1" type="ORF">DSAG12_00784</name>
</gene>
<organism evidence="1 2">
    <name type="scientific">Promethearchaeum syntrophicum</name>
    <dbReference type="NCBI Taxonomy" id="2594042"/>
    <lineage>
        <taxon>Archaea</taxon>
        <taxon>Promethearchaeati</taxon>
        <taxon>Promethearchaeota</taxon>
        <taxon>Promethearchaeia</taxon>
        <taxon>Promethearchaeales</taxon>
        <taxon>Promethearchaeaceae</taxon>
        <taxon>Promethearchaeum</taxon>
    </lineage>
</organism>
<dbReference type="GeneID" id="41328785"/>
<dbReference type="KEGG" id="psyt:DSAG12_00784"/>
<accession>A0A5B9D7I4</accession>
<proteinExistence type="predicted"/>
<dbReference type="Proteomes" id="UP000321408">
    <property type="component" value="Chromosome"/>
</dbReference>
<protein>
    <submittedName>
        <fullName evidence="1">Uncharacterized protein</fullName>
    </submittedName>
</protein>